<keyword evidence="4" id="KW-1185">Reference proteome</keyword>
<proteinExistence type="predicted"/>
<dbReference type="InterPro" id="IPR027266">
    <property type="entry name" value="TrmE/GcvT-like"/>
</dbReference>
<dbReference type="InterPro" id="IPR028896">
    <property type="entry name" value="GcvT/YgfZ/DmdA"/>
</dbReference>
<dbReference type="Pfam" id="PF08669">
    <property type="entry name" value="GCV_T_C"/>
    <property type="match status" value="1"/>
</dbReference>
<accession>A0ABT8XCJ7</accession>
<evidence type="ECO:0000259" key="1">
    <source>
        <dbReference type="Pfam" id="PF01571"/>
    </source>
</evidence>
<organism evidence="3 4">
    <name type="scientific">Shinella curvata</name>
    <dbReference type="NCBI Taxonomy" id="1817964"/>
    <lineage>
        <taxon>Bacteria</taxon>
        <taxon>Pseudomonadati</taxon>
        <taxon>Pseudomonadota</taxon>
        <taxon>Alphaproteobacteria</taxon>
        <taxon>Hyphomicrobiales</taxon>
        <taxon>Rhizobiaceae</taxon>
        <taxon>Shinella</taxon>
    </lineage>
</organism>
<evidence type="ECO:0000313" key="3">
    <source>
        <dbReference type="EMBL" id="MDO6120965.1"/>
    </source>
</evidence>
<dbReference type="InterPro" id="IPR006222">
    <property type="entry name" value="GCVT_N"/>
</dbReference>
<sequence>MALESLRLEKGYRDFGVDIDNTDTPLEAGLGFVADFNKGDFVGRAALMKQKEGGALRRRLITVKLNDPEPLLLGGEPVIVNGVSAGYVRVGAFGHTLGVSVGLLMIERDQGLTAEFVRNSTFEIEVNDRHVMATASLVPFYDPKSERVRA</sequence>
<dbReference type="SUPFAM" id="SSF103025">
    <property type="entry name" value="Folate-binding domain"/>
    <property type="match status" value="1"/>
</dbReference>
<dbReference type="PANTHER" id="PTHR43757">
    <property type="entry name" value="AMINOMETHYLTRANSFERASE"/>
    <property type="match status" value="1"/>
</dbReference>
<evidence type="ECO:0000259" key="2">
    <source>
        <dbReference type="Pfam" id="PF08669"/>
    </source>
</evidence>
<dbReference type="Proteomes" id="UP001177080">
    <property type="component" value="Unassembled WGS sequence"/>
</dbReference>
<evidence type="ECO:0008006" key="5">
    <source>
        <dbReference type="Google" id="ProtNLM"/>
    </source>
</evidence>
<evidence type="ECO:0000313" key="4">
    <source>
        <dbReference type="Proteomes" id="UP001177080"/>
    </source>
</evidence>
<comment type="caution">
    <text evidence="3">The sequence shown here is derived from an EMBL/GenBank/DDBJ whole genome shotgun (WGS) entry which is preliminary data.</text>
</comment>
<dbReference type="EMBL" id="WHSC02000002">
    <property type="protein sequence ID" value="MDO6120965.1"/>
    <property type="molecule type" value="Genomic_DNA"/>
</dbReference>
<feature type="domain" description="Aminomethyltransferase C-terminal" evidence="2">
    <location>
        <begin position="58"/>
        <end position="142"/>
    </location>
</feature>
<dbReference type="Pfam" id="PF01571">
    <property type="entry name" value="GCV_T"/>
    <property type="match status" value="1"/>
</dbReference>
<name>A0ABT8XCJ7_9HYPH</name>
<protein>
    <recommendedName>
        <fullName evidence="5">Glycine cleavage system aminomethyltransferase T</fullName>
    </recommendedName>
</protein>
<dbReference type="Gene3D" id="3.30.1360.120">
    <property type="entry name" value="Probable tRNA modification gtpase trme, domain 1"/>
    <property type="match status" value="1"/>
</dbReference>
<feature type="domain" description="GCVT N-terminal" evidence="1">
    <location>
        <begin position="2"/>
        <end position="38"/>
    </location>
</feature>
<dbReference type="InterPro" id="IPR013977">
    <property type="entry name" value="GcvT_C"/>
</dbReference>
<dbReference type="InterPro" id="IPR029043">
    <property type="entry name" value="GcvT/YgfZ_C"/>
</dbReference>
<dbReference type="PANTHER" id="PTHR43757:SF15">
    <property type="entry name" value="PYRUVATE DEHYDROGENASE PHOSPHATASE REGULATORY SUBUNIT, MITOCHONDRIAL-LIKE"/>
    <property type="match status" value="1"/>
</dbReference>
<gene>
    <name evidence="3" type="ORF">GB928_007200</name>
</gene>
<dbReference type="SUPFAM" id="SSF101790">
    <property type="entry name" value="Aminomethyltransferase beta-barrel domain"/>
    <property type="match status" value="1"/>
</dbReference>
<reference evidence="3" key="1">
    <citation type="submission" date="2022-04" db="EMBL/GenBank/DDBJ databases">
        <title>Shinella lacus sp. nov., a novel member of the genus Shinella from water.</title>
        <authorList>
            <person name="Deng Y."/>
        </authorList>
    </citation>
    <scope>NUCLEOTIDE SEQUENCE</scope>
    <source>
        <strain evidence="3">JCM 31239</strain>
    </source>
</reference>